<gene>
    <name evidence="2" type="ORF">CSF007_10095</name>
    <name evidence="3" type="ORF">NCTC10476_00131</name>
</gene>
<evidence type="ECO:0000256" key="1">
    <source>
        <dbReference type="SAM" id="Phobius"/>
    </source>
</evidence>
<dbReference type="EMBL" id="UHJG01000001">
    <property type="protein sequence ID" value="SUP98619.1"/>
    <property type="molecule type" value="Genomic_DNA"/>
</dbReference>
<keyword evidence="1" id="KW-0812">Transmembrane</keyword>
<keyword evidence="1" id="KW-0472">Membrane</keyword>
<keyword evidence="4" id="KW-1185">Reference proteome</keyword>
<protein>
    <submittedName>
        <fullName evidence="2">Uncharacterized protein</fullName>
    </submittedName>
</protein>
<reference evidence="3 4" key="2">
    <citation type="submission" date="2018-06" db="EMBL/GenBank/DDBJ databases">
        <authorList>
            <consortium name="Pathogen Informatics"/>
            <person name="Doyle S."/>
        </authorList>
    </citation>
    <scope>NUCLEOTIDE SEQUENCE [LARGE SCALE GENOMIC DNA]</scope>
    <source>
        <strain evidence="3 4">NCTC10476</strain>
    </source>
</reference>
<organism evidence="2">
    <name type="scientific">Yersinia ruckeri</name>
    <dbReference type="NCBI Taxonomy" id="29486"/>
    <lineage>
        <taxon>Bacteria</taxon>
        <taxon>Pseudomonadati</taxon>
        <taxon>Pseudomonadota</taxon>
        <taxon>Gammaproteobacteria</taxon>
        <taxon>Enterobacterales</taxon>
        <taxon>Yersiniaceae</taxon>
        <taxon>Yersinia</taxon>
    </lineage>
</organism>
<reference evidence="2" key="1">
    <citation type="journal article" date="2015" name="Genome Announc.">
        <title>Complete Genome Sequence of Yersinia ruckeri Strain CSF007-82, Etiologic Agent of Red Mouth Disease in Salmonid Fish.</title>
        <authorList>
            <person name="Nelson M.C."/>
            <person name="LaPatra S.E."/>
            <person name="Welch T.J."/>
            <person name="Graf J."/>
        </authorList>
    </citation>
    <scope>NUCLEOTIDE SEQUENCE</scope>
    <source>
        <strain evidence="2">CSF007-82</strain>
    </source>
</reference>
<accession>A0A0A8VIK2</accession>
<dbReference type="AlphaFoldDB" id="A0A0A8VIK2"/>
<proteinExistence type="predicted"/>
<sequence length="68" mass="7706">MAFCTDYFPLTIVPFFAIFLTATLSAFFSLLFAIILINHLVIGCFNDMKNYQLRLAAVSNRVTLIIIN</sequence>
<evidence type="ECO:0000313" key="3">
    <source>
        <dbReference type="EMBL" id="SUP98619.1"/>
    </source>
</evidence>
<dbReference type="Proteomes" id="UP000255169">
    <property type="component" value="Unassembled WGS sequence"/>
</dbReference>
<evidence type="ECO:0000313" key="4">
    <source>
        <dbReference type="Proteomes" id="UP000255169"/>
    </source>
</evidence>
<name>A0A0A8VIK2_YERRU</name>
<keyword evidence="1" id="KW-1133">Transmembrane helix</keyword>
<feature type="transmembrane region" description="Helical" evidence="1">
    <location>
        <begin position="12"/>
        <end position="45"/>
    </location>
</feature>
<evidence type="ECO:0000313" key="2">
    <source>
        <dbReference type="EMBL" id="CEK27769.1"/>
    </source>
</evidence>
<dbReference type="EMBL" id="LN681231">
    <property type="protein sequence ID" value="CEK27769.1"/>
    <property type="molecule type" value="Genomic_DNA"/>
</dbReference>